<dbReference type="RefSeq" id="WP_214058133.1">
    <property type="nucleotide sequence ID" value="NZ_BAAAHS010000009.1"/>
</dbReference>
<gene>
    <name evidence="2" type="ORF">ENKNEFLB_00940</name>
</gene>
<feature type="region of interest" description="Disordered" evidence="1">
    <location>
        <begin position="1"/>
        <end position="21"/>
    </location>
</feature>
<evidence type="ECO:0000313" key="3">
    <source>
        <dbReference type="Proteomes" id="UP000679307"/>
    </source>
</evidence>
<dbReference type="Pfam" id="PF11662">
    <property type="entry name" value="DUF3263"/>
    <property type="match status" value="1"/>
</dbReference>
<evidence type="ECO:0008006" key="4">
    <source>
        <dbReference type="Google" id="ProtNLM"/>
    </source>
</evidence>
<evidence type="ECO:0000256" key="1">
    <source>
        <dbReference type="SAM" id="MobiDB-lite"/>
    </source>
</evidence>
<proteinExistence type="predicted"/>
<sequence>MDAQRDTGAEQAGGLPPASLSERDQAILEFERQWWKYAGAKETAVREQFDMSSTRYYQVLNALIDRPDALESDPLLVRRLRRLRSQRQRQRSARRLGFEV</sequence>
<accession>A0ABX8EER0</accession>
<dbReference type="InterPro" id="IPR021678">
    <property type="entry name" value="DUF3263"/>
</dbReference>
<evidence type="ECO:0000313" key="2">
    <source>
        <dbReference type="EMBL" id="QVT78562.1"/>
    </source>
</evidence>
<dbReference type="EMBL" id="CP075371">
    <property type="protein sequence ID" value="QVT78562.1"/>
    <property type="molecule type" value="Genomic_DNA"/>
</dbReference>
<name>A0ABX8EER0_9ACTN</name>
<organism evidence="2 3">
    <name type="scientific">Nocardioides aquaticus</name>
    <dbReference type="NCBI Taxonomy" id="160826"/>
    <lineage>
        <taxon>Bacteria</taxon>
        <taxon>Bacillati</taxon>
        <taxon>Actinomycetota</taxon>
        <taxon>Actinomycetes</taxon>
        <taxon>Propionibacteriales</taxon>
        <taxon>Nocardioidaceae</taxon>
        <taxon>Nocardioides</taxon>
    </lineage>
</organism>
<dbReference type="Proteomes" id="UP000679307">
    <property type="component" value="Chromosome"/>
</dbReference>
<reference evidence="2 3" key="1">
    <citation type="submission" date="2021-05" db="EMBL/GenBank/DDBJ databases">
        <title>Complete genome of Nocardioides aquaticus KCTC 9944T isolated from meromictic and hypersaline Ekho Lake, Antarctica.</title>
        <authorList>
            <person name="Hwang K."/>
            <person name="Kim K.M."/>
            <person name="Choe H."/>
        </authorList>
    </citation>
    <scope>NUCLEOTIDE SEQUENCE [LARGE SCALE GENOMIC DNA]</scope>
    <source>
        <strain evidence="2 3">KCTC 9944</strain>
    </source>
</reference>
<protein>
    <recommendedName>
        <fullName evidence="4">DUF3263 domain-containing protein</fullName>
    </recommendedName>
</protein>
<keyword evidence="3" id="KW-1185">Reference proteome</keyword>